<accession>A0A814E3U8</accession>
<comment type="caution">
    <text evidence="2">The sequence shown here is derived from an EMBL/GenBank/DDBJ whole genome shotgun (WGS) entry which is preliminary data.</text>
</comment>
<gene>
    <name evidence="5" type="ORF">BYL167_LOCUS12427</name>
    <name evidence="2" type="ORF">CJN711_LOCUS621</name>
    <name evidence="4" type="ORF">GIL414_LOCUS8496</name>
    <name evidence="3" type="ORF">MBJ925_LOCUS27476</name>
</gene>
<dbReference type="Proteomes" id="UP000681720">
    <property type="component" value="Unassembled WGS sequence"/>
</dbReference>
<dbReference type="EMBL" id="CAJNRE010014716">
    <property type="protein sequence ID" value="CAF2130329.1"/>
    <property type="molecule type" value="Genomic_DNA"/>
</dbReference>
<dbReference type="EMBL" id="CAJOBJ010002764">
    <property type="protein sequence ID" value="CAF3939406.1"/>
    <property type="molecule type" value="Genomic_DNA"/>
</dbReference>
<proteinExistence type="predicted"/>
<evidence type="ECO:0000313" key="2">
    <source>
        <dbReference type="EMBL" id="CAF0965697.1"/>
    </source>
</evidence>
<feature type="chain" id="PRO_5036409992" description="Protein sleepless" evidence="1">
    <location>
        <begin position="23"/>
        <end position="178"/>
    </location>
</feature>
<sequence length="178" mass="20786">MMASKWLKMSFVFHLIFRTIKSDESLVHCWRCEVTIQSADVFRDDCDAHFDFTQHTREDCTGKCWKSVDLIDRQQYENKTDDRPLIKYRSRSKLKSSRRCFSANELIQAAELGINTSDGCRQVERDDQKVKEICFCSDQDLCNNACKSSNYVFLLFSSLFVLYFKKLSASSGCNENFK</sequence>
<evidence type="ECO:0008006" key="7">
    <source>
        <dbReference type="Google" id="ProtNLM"/>
    </source>
</evidence>
<evidence type="ECO:0000313" key="4">
    <source>
        <dbReference type="EMBL" id="CAF3939406.1"/>
    </source>
</evidence>
<evidence type="ECO:0000256" key="1">
    <source>
        <dbReference type="SAM" id="SignalP"/>
    </source>
</evidence>
<dbReference type="Proteomes" id="UP000663855">
    <property type="component" value="Unassembled WGS sequence"/>
</dbReference>
<dbReference type="AlphaFoldDB" id="A0A814E3U8"/>
<name>A0A814E3U8_9BILA</name>
<organism evidence="2 6">
    <name type="scientific">Rotaria magnacalcarata</name>
    <dbReference type="NCBI Taxonomy" id="392030"/>
    <lineage>
        <taxon>Eukaryota</taxon>
        <taxon>Metazoa</taxon>
        <taxon>Spiralia</taxon>
        <taxon>Gnathifera</taxon>
        <taxon>Rotifera</taxon>
        <taxon>Eurotatoria</taxon>
        <taxon>Bdelloidea</taxon>
        <taxon>Philodinida</taxon>
        <taxon>Philodinidae</taxon>
        <taxon>Rotaria</taxon>
    </lineage>
</organism>
<dbReference type="Proteomes" id="UP000681967">
    <property type="component" value="Unassembled WGS sequence"/>
</dbReference>
<dbReference type="Proteomes" id="UP000663824">
    <property type="component" value="Unassembled WGS sequence"/>
</dbReference>
<evidence type="ECO:0000313" key="6">
    <source>
        <dbReference type="Proteomes" id="UP000663855"/>
    </source>
</evidence>
<feature type="signal peptide" evidence="1">
    <location>
        <begin position="1"/>
        <end position="22"/>
    </location>
</feature>
<evidence type="ECO:0000313" key="3">
    <source>
        <dbReference type="EMBL" id="CAF2130329.1"/>
    </source>
</evidence>
<reference evidence="2" key="1">
    <citation type="submission" date="2021-02" db="EMBL/GenBank/DDBJ databases">
        <authorList>
            <person name="Nowell W R."/>
        </authorList>
    </citation>
    <scope>NUCLEOTIDE SEQUENCE</scope>
</reference>
<keyword evidence="1" id="KW-0732">Signal</keyword>
<dbReference type="EMBL" id="CAJNOV010000045">
    <property type="protein sequence ID" value="CAF0965697.1"/>
    <property type="molecule type" value="Genomic_DNA"/>
</dbReference>
<evidence type="ECO:0000313" key="5">
    <source>
        <dbReference type="EMBL" id="CAF3977523.1"/>
    </source>
</evidence>
<protein>
    <recommendedName>
        <fullName evidence="7">Protein sleepless</fullName>
    </recommendedName>
</protein>
<dbReference type="EMBL" id="CAJOBH010004090">
    <property type="protein sequence ID" value="CAF3977523.1"/>
    <property type="molecule type" value="Genomic_DNA"/>
</dbReference>